<evidence type="ECO:0000313" key="1">
    <source>
        <dbReference type="EMBL" id="KAG9342310.1"/>
    </source>
</evidence>
<comment type="caution">
    <text evidence="1">The sequence shown here is derived from an EMBL/GenBank/DDBJ whole genome shotgun (WGS) entry which is preliminary data.</text>
</comment>
<protein>
    <submittedName>
        <fullName evidence="1">Uncharacterized protein</fullName>
    </submittedName>
</protein>
<gene>
    <name evidence="1" type="ORF">JZ751_016812</name>
</gene>
<accession>A0A8T2NT24</accession>
<keyword evidence="2" id="KW-1185">Reference proteome</keyword>
<evidence type="ECO:0000313" key="2">
    <source>
        <dbReference type="Proteomes" id="UP000824540"/>
    </source>
</evidence>
<reference evidence="1" key="1">
    <citation type="thesis" date="2021" institute="BYU ScholarsArchive" country="Provo, UT, USA">
        <title>Applications of and Algorithms for Genome Assembly and Genomic Analyses with an Emphasis on Marine Teleosts.</title>
        <authorList>
            <person name="Pickett B.D."/>
        </authorList>
    </citation>
    <scope>NUCLEOTIDE SEQUENCE</scope>
    <source>
        <strain evidence="1">HI-2016</strain>
    </source>
</reference>
<name>A0A8T2NT24_9TELE</name>
<sequence length="62" mass="7026">MTAAVLVIRVVAVEEEGAIQFFRILPESDPLFGGRENQFLEPCRRGIQRLVAVTERLEDIQV</sequence>
<dbReference type="AlphaFoldDB" id="A0A8T2NT24"/>
<proteinExistence type="predicted"/>
<organism evidence="1 2">
    <name type="scientific">Albula glossodonta</name>
    <name type="common">roundjaw bonefish</name>
    <dbReference type="NCBI Taxonomy" id="121402"/>
    <lineage>
        <taxon>Eukaryota</taxon>
        <taxon>Metazoa</taxon>
        <taxon>Chordata</taxon>
        <taxon>Craniata</taxon>
        <taxon>Vertebrata</taxon>
        <taxon>Euteleostomi</taxon>
        <taxon>Actinopterygii</taxon>
        <taxon>Neopterygii</taxon>
        <taxon>Teleostei</taxon>
        <taxon>Albuliformes</taxon>
        <taxon>Albulidae</taxon>
        <taxon>Albula</taxon>
    </lineage>
</organism>
<dbReference type="EMBL" id="JAFBMS010000029">
    <property type="protein sequence ID" value="KAG9342310.1"/>
    <property type="molecule type" value="Genomic_DNA"/>
</dbReference>
<dbReference type="Proteomes" id="UP000824540">
    <property type="component" value="Unassembled WGS sequence"/>
</dbReference>